<dbReference type="STRING" id="869209.Tresu_1903"/>
<dbReference type="HOGENOM" id="CLU_927317_0_0_12"/>
<feature type="chain" id="PRO_5003282821" description="Outer membrane protein beta-barrel domain-containing protein" evidence="1">
    <location>
        <begin position="26"/>
        <end position="300"/>
    </location>
</feature>
<dbReference type="InterPro" id="IPR053724">
    <property type="entry name" value="OMP_A26_sf"/>
</dbReference>
<dbReference type="eggNOG" id="COG4571">
    <property type="taxonomic scope" value="Bacteria"/>
</dbReference>
<gene>
    <name evidence="2" type="ordered locus">Tresu_1903</name>
</gene>
<accession>F2NSL5</accession>
<evidence type="ECO:0000313" key="2">
    <source>
        <dbReference type="EMBL" id="AEB14789.1"/>
    </source>
</evidence>
<reference evidence="2 3" key="1">
    <citation type="journal article" date="2011" name="Stand. Genomic Sci.">
        <title>Complete genome sequence of Treponema succinifaciens type strain (6091).</title>
        <authorList>
            <person name="Han C."/>
            <person name="Gronow S."/>
            <person name="Teshima H."/>
            <person name="Lapidus A."/>
            <person name="Nolan M."/>
            <person name="Lucas S."/>
            <person name="Hammon N."/>
            <person name="Deshpande S."/>
            <person name="Cheng J.F."/>
            <person name="Zeytun A."/>
            <person name="Tapia R."/>
            <person name="Goodwin L."/>
            <person name="Pitluck S."/>
            <person name="Liolios K."/>
            <person name="Pagani I."/>
            <person name="Ivanova N."/>
            <person name="Mavromatis K."/>
            <person name="Mikhailova N."/>
            <person name="Huntemann M."/>
            <person name="Pati A."/>
            <person name="Chen A."/>
            <person name="Palaniappan K."/>
            <person name="Land M."/>
            <person name="Hauser L."/>
            <person name="Brambilla E.M."/>
            <person name="Rohde M."/>
            <person name="Goker M."/>
            <person name="Woyke T."/>
            <person name="Bristow J."/>
            <person name="Eisen J.A."/>
            <person name="Markowitz V."/>
            <person name="Hugenholtz P."/>
            <person name="Kyrpides N.C."/>
            <person name="Klenk H.P."/>
            <person name="Detter J.C."/>
        </authorList>
    </citation>
    <scope>NUCLEOTIDE SEQUENCE [LARGE SCALE GENOMIC DNA]</scope>
    <source>
        <strain evidence="3">ATCC 33096 / DSM 2489 / 6091</strain>
    </source>
</reference>
<evidence type="ECO:0000256" key="1">
    <source>
        <dbReference type="SAM" id="SignalP"/>
    </source>
</evidence>
<feature type="signal peptide" evidence="1">
    <location>
        <begin position="1"/>
        <end position="25"/>
    </location>
</feature>
<keyword evidence="1" id="KW-0732">Signal</keyword>
<dbReference type="InterPro" id="IPR020080">
    <property type="entry name" value="OM_adhesin/peptidase_omptin"/>
</dbReference>
<dbReference type="Pfam" id="PF01278">
    <property type="entry name" value="Omptin"/>
    <property type="match status" value="1"/>
</dbReference>
<sequence>MMKMSVKKIFFMSLFISFFSCFKFSAETFSFAASVGFQSGKVQEYVYDSGDVLSRLDWKTYFIPVADISSRLNIFHIVTDVDFLCALPIKYGTIEDWDWLGEDKTRATNFSKHDLSVERKFEVEAKSGYEFVFEKIKLVPQFGLRYRNQKFKAHDGYYKYADYENGEYLSSSIERKKINGAGLSYEQQFVLPFISLEAEYKIFSNWNLILNWRCYPYIYCFAVDRHYFRNTDFRDAMYGSGFLFGAELRYKSFSILANYEFLECKNGISEYKEDGKSAVKLYTVPGIKSSVASVMMRYRF</sequence>
<dbReference type="Gene3D" id="2.40.128.90">
    <property type="entry name" value="OMPT-like"/>
    <property type="match status" value="1"/>
</dbReference>
<dbReference type="EMBL" id="CP002631">
    <property type="protein sequence ID" value="AEB14789.1"/>
    <property type="molecule type" value="Genomic_DNA"/>
</dbReference>
<dbReference type="AlphaFoldDB" id="F2NSL5"/>
<dbReference type="PROSITE" id="PS51257">
    <property type="entry name" value="PROKAR_LIPOPROTEIN"/>
    <property type="match status" value="1"/>
</dbReference>
<evidence type="ECO:0000313" key="3">
    <source>
        <dbReference type="Proteomes" id="UP000006852"/>
    </source>
</evidence>
<dbReference type="GO" id="GO:0006508">
    <property type="term" value="P:proteolysis"/>
    <property type="evidence" value="ECO:0007669"/>
    <property type="project" value="InterPro"/>
</dbReference>
<dbReference type="PRINTS" id="PR00482">
    <property type="entry name" value="OMPTIN"/>
</dbReference>
<dbReference type="OrthoDB" id="362311at2"/>
<dbReference type="GO" id="GO:0009279">
    <property type="term" value="C:cell outer membrane"/>
    <property type="evidence" value="ECO:0007669"/>
    <property type="project" value="InterPro"/>
</dbReference>
<keyword evidence="3" id="KW-1185">Reference proteome</keyword>
<organism evidence="2 3">
    <name type="scientific">Treponema succinifaciens (strain ATCC 33096 / DSM 2489 / 6091)</name>
    <dbReference type="NCBI Taxonomy" id="869209"/>
    <lineage>
        <taxon>Bacteria</taxon>
        <taxon>Pseudomonadati</taxon>
        <taxon>Spirochaetota</taxon>
        <taxon>Spirochaetia</taxon>
        <taxon>Spirochaetales</taxon>
        <taxon>Treponemataceae</taxon>
        <taxon>Treponema</taxon>
    </lineage>
</organism>
<protein>
    <recommendedName>
        <fullName evidence="4">Outer membrane protein beta-barrel domain-containing protein</fullName>
    </recommendedName>
</protein>
<evidence type="ECO:0008006" key="4">
    <source>
        <dbReference type="Google" id="ProtNLM"/>
    </source>
</evidence>
<dbReference type="SUPFAM" id="SSF69917">
    <property type="entry name" value="OMPT-like"/>
    <property type="match status" value="1"/>
</dbReference>
<dbReference type="KEGG" id="tsu:Tresu_1903"/>
<reference evidence="3" key="2">
    <citation type="submission" date="2011-04" db="EMBL/GenBank/DDBJ databases">
        <title>The complete genome of chromosome of Treponema succinifaciens DSM 2489.</title>
        <authorList>
            <person name="Lucas S."/>
            <person name="Copeland A."/>
            <person name="Lapidus A."/>
            <person name="Bruce D."/>
            <person name="Goodwin L."/>
            <person name="Pitluck S."/>
            <person name="Peters L."/>
            <person name="Kyrpides N."/>
            <person name="Mavromatis K."/>
            <person name="Ivanova N."/>
            <person name="Ovchinnikova G."/>
            <person name="Teshima H."/>
            <person name="Detter J.C."/>
            <person name="Tapia R."/>
            <person name="Han C."/>
            <person name="Land M."/>
            <person name="Hauser L."/>
            <person name="Markowitz V."/>
            <person name="Cheng J.-F."/>
            <person name="Hugenholtz P."/>
            <person name="Woyke T."/>
            <person name="Wu D."/>
            <person name="Gronow S."/>
            <person name="Wellnitz S."/>
            <person name="Brambilla E."/>
            <person name="Klenk H.-P."/>
            <person name="Eisen J.A."/>
        </authorList>
    </citation>
    <scope>NUCLEOTIDE SEQUENCE [LARGE SCALE GENOMIC DNA]</scope>
    <source>
        <strain evidence="3">ATCC 33096 / DSM 2489 / 6091</strain>
    </source>
</reference>
<dbReference type="GO" id="GO:0004190">
    <property type="term" value="F:aspartic-type endopeptidase activity"/>
    <property type="evidence" value="ECO:0007669"/>
    <property type="project" value="InterPro"/>
</dbReference>
<name>F2NSL5_TRES6</name>
<proteinExistence type="predicted"/>
<dbReference type="Proteomes" id="UP000006852">
    <property type="component" value="Chromosome"/>
</dbReference>
<dbReference type="InterPro" id="IPR000036">
    <property type="entry name" value="Peptidase_A26_omptin"/>
</dbReference>